<gene>
    <name evidence="2" type="ORF">SAMN04487911_10527</name>
</gene>
<reference evidence="2 3" key="1">
    <citation type="submission" date="2016-11" db="EMBL/GenBank/DDBJ databases">
        <authorList>
            <person name="Jaros S."/>
            <person name="Januszkiewicz K."/>
            <person name="Wedrychowicz H."/>
        </authorList>
    </citation>
    <scope>NUCLEOTIDE SEQUENCE [LARGE SCALE GENOMIC DNA]</scope>
    <source>
        <strain evidence="2 3">CGMCC 1.8863</strain>
    </source>
</reference>
<proteinExistence type="predicted"/>
<feature type="transmembrane region" description="Helical" evidence="1">
    <location>
        <begin position="18"/>
        <end position="37"/>
    </location>
</feature>
<dbReference type="RefSeq" id="WP_072763464.1">
    <property type="nucleotide sequence ID" value="NZ_FQYX01000005.1"/>
</dbReference>
<name>A0A1M6DJ97_9FLAO</name>
<dbReference type="InterPro" id="IPR036909">
    <property type="entry name" value="Cyt_c-like_dom_sf"/>
</dbReference>
<dbReference type="SUPFAM" id="SSF46626">
    <property type="entry name" value="Cytochrome c"/>
    <property type="match status" value="1"/>
</dbReference>
<dbReference type="AlphaFoldDB" id="A0A1M6DJ97"/>
<dbReference type="EMBL" id="FQYX01000005">
    <property type="protein sequence ID" value="SHI73078.1"/>
    <property type="molecule type" value="Genomic_DNA"/>
</dbReference>
<evidence type="ECO:0000313" key="2">
    <source>
        <dbReference type="EMBL" id="SHI73078.1"/>
    </source>
</evidence>
<dbReference type="Gene3D" id="1.10.760.10">
    <property type="entry name" value="Cytochrome c-like domain"/>
    <property type="match status" value="1"/>
</dbReference>
<dbReference type="Proteomes" id="UP000184231">
    <property type="component" value="Unassembled WGS sequence"/>
</dbReference>
<evidence type="ECO:0000313" key="3">
    <source>
        <dbReference type="Proteomes" id="UP000184231"/>
    </source>
</evidence>
<sequence>MEKERSFKNNVKELYKQLLVLCGIVFLFAFIGITYMVSPESLLLASDTPKVEITSIDPEQDDWDKVENGIHLRTGLKEAEGYMAVVNNCTNCHSAQLVMQNRMNEERWIATIRWMQETQNLWDLGENEAVIVNYLVTNYPVISKGRRESLSNIEWYELKE</sequence>
<protein>
    <recommendedName>
        <fullName evidence="4">Sulfite dehydrogenase (Cytochrome) subunit SorB</fullName>
    </recommendedName>
</protein>
<dbReference type="STRING" id="558155.SAMN04487911_10527"/>
<accession>A0A1M6DJ97</accession>
<dbReference type="OrthoDB" id="9805828at2"/>
<organism evidence="2 3">
    <name type="scientific">Arenibacter nanhaiticus</name>
    <dbReference type="NCBI Taxonomy" id="558155"/>
    <lineage>
        <taxon>Bacteria</taxon>
        <taxon>Pseudomonadati</taxon>
        <taxon>Bacteroidota</taxon>
        <taxon>Flavobacteriia</taxon>
        <taxon>Flavobacteriales</taxon>
        <taxon>Flavobacteriaceae</taxon>
        <taxon>Arenibacter</taxon>
    </lineage>
</organism>
<keyword evidence="1" id="KW-1133">Transmembrane helix</keyword>
<keyword evidence="1" id="KW-0472">Membrane</keyword>
<evidence type="ECO:0000256" key="1">
    <source>
        <dbReference type="SAM" id="Phobius"/>
    </source>
</evidence>
<dbReference type="GO" id="GO:0020037">
    <property type="term" value="F:heme binding"/>
    <property type="evidence" value="ECO:0007669"/>
    <property type="project" value="InterPro"/>
</dbReference>
<evidence type="ECO:0008006" key="4">
    <source>
        <dbReference type="Google" id="ProtNLM"/>
    </source>
</evidence>
<keyword evidence="1" id="KW-0812">Transmembrane</keyword>
<keyword evidence="3" id="KW-1185">Reference proteome</keyword>
<dbReference type="GO" id="GO:0009055">
    <property type="term" value="F:electron transfer activity"/>
    <property type="evidence" value="ECO:0007669"/>
    <property type="project" value="InterPro"/>
</dbReference>